<reference evidence="5 6" key="1">
    <citation type="submission" date="2021-09" db="EMBL/GenBank/DDBJ databases">
        <title>Genomic insights and catalytic innovation underlie evolution of tropane alkaloids biosynthesis.</title>
        <authorList>
            <person name="Wang Y.-J."/>
            <person name="Tian T."/>
            <person name="Huang J.-P."/>
            <person name="Huang S.-X."/>
        </authorList>
    </citation>
    <scope>NUCLEOTIDE SEQUENCE [LARGE SCALE GENOMIC DNA]</scope>
    <source>
        <strain evidence="5">KIB-2018</strain>
        <tissue evidence="5">Leaf</tissue>
    </source>
</reference>
<proteinExistence type="inferred from homology"/>
<dbReference type="Proteomes" id="UP001159364">
    <property type="component" value="Linkage Group LG09"/>
</dbReference>
<gene>
    <name evidence="5" type="ORF">K2173_025071</name>
</gene>
<evidence type="ECO:0000256" key="3">
    <source>
        <dbReference type="RuleBase" id="RU361155"/>
    </source>
</evidence>
<protein>
    <recommendedName>
        <fullName evidence="3">Sulfotransferase</fullName>
        <ecNumber evidence="3">2.8.2.-</ecNumber>
    </recommendedName>
</protein>
<dbReference type="PANTHER" id="PTHR11783">
    <property type="entry name" value="SULFOTRANSFERASE SULT"/>
    <property type="match status" value="1"/>
</dbReference>
<name>A0AAV8SW77_9ROSI</name>
<dbReference type="Gene3D" id="3.40.50.300">
    <property type="entry name" value="P-loop containing nucleotide triphosphate hydrolases"/>
    <property type="match status" value="1"/>
</dbReference>
<feature type="domain" description="Sulfotransferase" evidence="4">
    <location>
        <begin position="54"/>
        <end position="310"/>
    </location>
</feature>
<evidence type="ECO:0000313" key="5">
    <source>
        <dbReference type="EMBL" id="KAJ8756259.1"/>
    </source>
</evidence>
<dbReference type="Pfam" id="PF00685">
    <property type="entry name" value="Sulfotransfer_1"/>
    <property type="match status" value="1"/>
</dbReference>
<dbReference type="InterPro" id="IPR000863">
    <property type="entry name" value="Sulfotransferase_dom"/>
</dbReference>
<keyword evidence="6" id="KW-1185">Reference proteome</keyword>
<evidence type="ECO:0000313" key="6">
    <source>
        <dbReference type="Proteomes" id="UP001159364"/>
    </source>
</evidence>
<evidence type="ECO:0000259" key="4">
    <source>
        <dbReference type="Pfam" id="PF00685"/>
    </source>
</evidence>
<comment type="caution">
    <text evidence="5">The sequence shown here is derived from an EMBL/GenBank/DDBJ whole genome shotgun (WGS) entry which is preliminary data.</text>
</comment>
<comment type="similarity">
    <text evidence="1 3">Belongs to the sulfotransferase 1 family.</text>
</comment>
<accession>A0AAV8SW77</accession>
<dbReference type="AlphaFoldDB" id="A0AAV8SW77"/>
<evidence type="ECO:0000256" key="2">
    <source>
        <dbReference type="ARBA" id="ARBA00022679"/>
    </source>
</evidence>
<organism evidence="5 6">
    <name type="scientific">Erythroxylum novogranatense</name>
    <dbReference type="NCBI Taxonomy" id="1862640"/>
    <lineage>
        <taxon>Eukaryota</taxon>
        <taxon>Viridiplantae</taxon>
        <taxon>Streptophyta</taxon>
        <taxon>Embryophyta</taxon>
        <taxon>Tracheophyta</taxon>
        <taxon>Spermatophyta</taxon>
        <taxon>Magnoliopsida</taxon>
        <taxon>eudicotyledons</taxon>
        <taxon>Gunneridae</taxon>
        <taxon>Pentapetalae</taxon>
        <taxon>rosids</taxon>
        <taxon>fabids</taxon>
        <taxon>Malpighiales</taxon>
        <taxon>Erythroxylaceae</taxon>
        <taxon>Erythroxylum</taxon>
    </lineage>
</organism>
<dbReference type="GO" id="GO:0008146">
    <property type="term" value="F:sulfotransferase activity"/>
    <property type="evidence" value="ECO:0007669"/>
    <property type="project" value="InterPro"/>
</dbReference>
<dbReference type="InterPro" id="IPR027417">
    <property type="entry name" value="P-loop_NTPase"/>
</dbReference>
<evidence type="ECO:0000256" key="1">
    <source>
        <dbReference type="ARBA" id="ARBA00005771"/>
    </source>
</evidence>
<keyword evidence="2 3" id="KW-0808">Transferase</keyword>
<sequence>MGSEGHHLSMPELDQLPREFYWGTLDIHKFEGFWYHPQVLDPLMAMRRHFQARDDDIILASSMKTGTTWLKALCYCIMEDKKDSTSDDLLLKYHPHDCVPSLETKIYEDNMKPDLTGMPSPRLFHTHLPYQSLPNTVTKSSCKVVYITRDAKDTFVSMWHHNNKIFGAFFIPQFSLEKALDSFYRGVHFFGPFHDHVLQYWKESRENPQRILFLKYEELKREPKEQVKKLASFLGKPFNNEDEIENVLWRCSLDRLKNLEVNKNGEPVYPYVPNSSFFRLGIVGDWKNTLTTEMAERIDELTRAKFEGTGLDLE</sequence>
<dbReference type="SUPFAM" id="SSF52540">
    <property type="entry name" value="P-loop containing nucleoside triphosphate hydrolases"/>
    <property type="match status" value="1"/>
</dbReference>
<dbReference type="EC" id="2.8.2.-" evidence="3"/>
<dbReference type="EMBL" id="JAIWQS010000009">
    <property type="protein sequence ID" value="KAJ8756259.1"/>
    <property type="molecule type" value="Genomic_DNA"/>
</dbReference>